<accession>A0A1J4JZV2</accession>
<reference evidence="3" key="1">
    <citation type="submission" date="2016-10" db="EMBL/GenBank/DDBJ databases">
        <authorList>
            <person name="Benchimol M."/>
            <person name="Almeida L.G."/>
            <person name="Vasconcelos A.T."/>
            <person name="Perreira-Neves A."/>
            <person name="Rosa I.A."/>
            <person name="Tasca T."/>
            <person name="Bogo M.R."/>
            <person name="de Souza W."/>
        </authorList>
    </citation>
    <scope>NUCLEOTIDE SEQUENCE [LARGE SCALE GENOMIC DNA]</scope>
    <source>
        <strain evidence="3">K</strain>
    </source>
</reference>
<gene>
    <name evidence="3" type="ORF">TRFO_28555</name>
</gene>
<dbReference type="Proteomes" id="UP000179807">
    <property type="component" value="Unassembled WGS sequence"/>
</dbReference>
<dbReference type="EMBL" id="MLAK01000808">
    <property type="protein sequence ID" value="OHT04016.1"/>
    <property type="molecule type" value="Genomic_DNA"/>
</dbReference>
<keyword evidence="4" id="KW-1185">Reference proteome</keyword>
<keyword evidence="2" id="KW-0812">Transmembrane</keyword>
<comment type="caution">
    <text evidence="3">The sequence shown here is derived from an EMBL/GenBank/DDBJ whole genome shotgun (WGS) entry which is preliminary data.</text>
</comment>
<evidence type="ECO:0000313" key="3">
    <source>
        <dbReference type="EMBL" id="OHT04016.1"/>
    </source>
</evidence>
<keyword evidence="2" id="KW-0472">Membrane</keyword>
<keyword evidence="2" id="KW-1133">Transmembrane helix</keyword>
<dbReference type="GeneID" id="94840950"/>
<dbReference type="RefSeq" id="XP_068357152.1">
    <property type="nucleotide sequence ID" value="XM_068506246.1"/>
</dbReference>
<evidence type="ECO:0000313" key="4">
    <source>
        <dbReference type="Proteomes" id="UP000179807"/>
    </source>
</evidence>
<protein>
    <submittedName>
        <fullName evidence="3">Uncharacterized protein</fullName>
    </submittedName>
</protein>
<dbReference type="AlphaFoldDB" id="A0A1J4JZV2"/>
<feature type="compositionally biased region" description="Low complexity" evidence="1">
    <location>
        <begin position="127"/>
        <end position="139"/>
    </location>
</feature>
<evidence type="ECO:0000256" key="2">
    <source>
        <dbReference type="SAM" id="Phobius"/>
    </source>
</evidence>
<organism evidence="3 4">
    <name type="scientific">Tritrichomonas foetus</name>
    <dbReference type="NCBI Taxonomy" id="1144522"/>
    <lineage>
        <taxon>Eukaryota</taxon>
        <taxon>Metamonada</taxon>
        <taxon>Parabasalia</taxon>
        <taxon>Tritrichomonadida</taxon>
        <taxon>Tritrichomonadidae</taxon>
        <taxon>Tritrichomonas</taxon>
    </lineage>
</organism>
<proteinExistence type="predicted"/>
<dbReference type="VEuPathDB" id="TrichDB:TRFO_28555"/>
<sequence length="273" mass="30747">MSFNWEDLRSNTIGDLRREAIAKGIEVPPKATKFQIINLLTQKVEPTTVSSRLLQSSESSERNSPTPAHTTKQNFNNSPNRQSPKPETPSKSKQPNDTPSASNTKEEEREQSPLLPSKRSAKKSTPKQKPTETTPQKQESPISYNYEASPNYYKLPHNLIVMNYVSGGFCAFFAIFGLLQPFCFIPAFILGILFYFVHTRLGDIVGQRANSLATKIVARLKTLPNGECQKKALMETFQSDRFLMTQVQGMLVAGGRVSIHKRKDQGEVWRLEQ</sequence>
<evidence type="ECO:0000256" key="1">
    <source>
        <dbReference type="SAM" id="MobiDB-lite"/>
    </source>
</evidence>
<feature type="compositionally biased region" description="Polar residues" evidence="1">
    <location>
        <begin position="65"/>
        <end position="103"/>
    </location>
</feature>
<name>A0A1J4JZV2_9EUKA</name>
<feature type="transmembrane region" description="Helical" evidence="2">
    <location>
        <begin position="171"/>
        <end position="197"/>
    </location>
</feature>
<feature type="region of interest" description="Disordered" evidence="1">
    <location>
        <begin position="48"/>
        <end position="143"/>
    </location>
</feature>
<feature type="compositionally biased region" description="Low complexity" evidence="1">
    <location>
        <begin position="50"/>
        <end position="64"/>
    </location>
</feature>